<gene>
    <name evidence="5" type="ORF">TGP89_291080</name>
</gene>
<dbReference type="InterPro" id="IPR000814">
    <property type="entry name" value="TBP"/>
</dbReference>
<evidence type="ECO:0000256" key="1">
    <source>
        <dbReference type="ARBA" id="ARBA00005560"/>
    </source>
</evidence>
<reference evidence="5 6" key="1">
    <citation type="submission" date="2014-03" db="EMBL/GenBank/DDBJ databases">
        <authorList>
            <person name="Sibley D."/>
            <person name="Venepally P."/>
            <person name="Karamycheva S."/>
            <person name="Hadjithomas M."/>
            <person name="Khan A."/>
            <person name="Brunk B."/>
            <person name="Roos D."/>
            <person name="Caler E."/>
            <person name="Lorenzi H."/>
        </authorList>
    </citation>
    <scope>NUCLEOTIDE SEQUENCE [LARGE SCALE GENOMIC DNA]</scope>
    <source>
        <strain evidence="6">p89</strain>
    </source>
</reference>
<name>A0A086JFR6_TOXGO</name>
<dbReference type="PANTHER" id="PTHR10126">
    <property type="entry name" value="TATA-BOX BINDING PROTEIN"/>
    <property type="match status" value="1"/>
</dbReference>
<dbReference type="PRINTS" id="PR00686">
    <property type="entry name" value="TIFACTORIID"/>
</dbReference>
<dbReference type="EMBL" id="AEYI02002004">
    <property type="protein sequence ID" value="KFG30984.1"/>
    <property type="molecule type" value="Genomic_DNA"/>
</dbReference>
<dbReference type="InterPro" id="IPR012295">
    <property type="entry name" value="TBP_dom_sf"/>
</dbReference>
<keyword evidence="3" id="KW-0804">Transcription</keyword>
<protein>
    <submittedName>
        <fullName evidence="5">TATA-box binding protein TBP1</fullName>
    </submittedName>
</protein>
<comment type="caution">
    <text evidence="5">The sequence shown here is derived from an EMBL/GenBank/DDBJ whole genome shotgun (WGS) entry which is preliminary data.</text>
</comment>
<dbReference type="SUPFAM" id="SSF55945">
    <property type="entry name" value="TATA-box binding protein-like"/>
    <property type="match status" value="2"/>
</dbReference>
<evidence type="ECO:0000313" key="6">
    <source>
        <dbReference type="Proteomes" id="UP000028828"/>
    </source>
</evidence>
<feature type="compositionally biased region" description="Polar residues" evidence="4">
    <location>
        <begin position="227"/>
        <end position="238"/>
    </location>
</feature>
<comment type="similarity">
    <text evidence="1">Belongs to the TBP family.</text>
</comment>
<dbReference type="GO" id="GO:0003677">
    <property type="term" value="F:DNA binding"/>
    <property type="evidence" value="ECO:0007669"/>
    <property type="project" value="UniProtKB-KW"/>
</dbReference>
<dbReference type="AlphaFoldDB" id="A0A086JFR6"/>
<dbReference type="OrthoDB" id="2127950at2759"/>
<evidence type="ECO:0000256" key="4">
    <source>
        <dbReference type="SAM" id="MobiDB-lite"/>
    </source>
</evidence>
<evidence type="ECO:0000313" key="5">
    <source>
        <dbReference type="EMBL" id="KFG30984.1"/>
    </source>
</evidence>
<dbReference type="VEuPathDB" id="ToxoDB:TGP89_291080"/>
<proteinExistence type="inferred from homology"/>
<feature type="region of interest" description="Disordered" evidence="4">
    <location>
        <begin position="1"/>
        <end position="26"/>
    </location>
</feature>
<feature type="region of interest" description="Disordered" evidence="4">
    <location>
        <begin position="211"/>
        <end position="240"/>
    </location>
</feature>
<dbReference type="Proteomes" id="UP000028828">
    <property type="component" value="Unassembled WGS sequence"/>
</dbReference>
<dbReference type="Pfam" id="PF00352">
    <property type="entry name" value="TBP"/>
    <property type="match status" value="3"/>
</dbReference>
<evidence type="ECO:0000256" key="2">
    <source>
        <dbReference type="ARBA" id="ARBA00023125"/>
    </source>
</evidence>
<organism evidence="5 6">
    <name type="scientific">Toxoplasma gondii p89</name>
    <dbReference type="NCBI Taxonomy" id="943119"/>
    <lineage>
        <taxon>Eukaryota</taxon>
        <taxon>Sar</taxon>
        <taxon>Alveolata</taxon>
        <taxon>Apicomplexa</taxon>
        <taxon>Conoidasida</taxon>
        <taxon>Coccidia</taxon>
        <taxon>Eucoccidiorida</taxon>
        <taxon>Eimeriorina</taxon>
        <taxon>Sarcocystidae</taxon>
        <taxon>Toxoplasma</taxon>
    </lineage>
</organism>
<evidence type="ECO:0000256" key="3">
    <source>
        <dbReference type="ARBA" id="ARBA00023163"/>
    </source>
</evidence>
<accession>A0A086JFR6</accession>
<keyword evidence="2" id="KW-0238">DNA-binding</keyword>
<sequence>MATTRQHRGAAPFVHAPAPTGLGGWSATEDEENRELIAEREGLIDEGTSNPPVQEEEEGEVGVLFVHNVMAFCQLNCNIDLDVACRALGNSVYNPEEFHSVRVDVRCRTNCIASINIFSNGKMMGTGANSVEELRRTMKKIARRLQRHPLTKYKVSMTRFRVSNILGSYTFSSPISLHALAALRELHVDYEPERFPGARVKITIPKAIDTNSDANETEKAATGGAWASQTGSSQTAQDSKGKEEVVTLQLFSTGNVTLTGGRSVESMEYALQCVLPFLQQCQVANGTS</sequence>
<dbReference type="GO" id="GO:0006352">
    <property type="term" value="P:DNA-templated transcription initiation"/>
    <property type="evidence" value="ECO:0007669"/>
    <property type="project" value="InterPro"/>
</dbReference>
<dbReference type="SMR" id="A0A086JFR6"/>
<dbReference type="Gene3D" id="3.30.310.10">
    <property type="entry name" value="TATA-Binding Protein"/>
    <property type="match status" value="2"/>
</dbReference>